<dbReference type="OrthoDB" id="9802248at2"/>
<gene>
    <name evidence="2" type="ORF">SAMN05421819_1752</name>
</gene>
<dbReference type="InterPro" id="IPR001279">
    <property type="entry name" value="Metallo-B-lactamas"/>
</dbReference>
<dbReference type="Gene3D" id="3.60.15.10">
    <property type="entry name" value="Ribonuclease Z/Hydroxyacylglutathione hydrolase-like"/>
    <property type="match status" value="1"/>
</dbReference>
<dbReference type="PANTHER" id="PTHR42951:SF17">
    <property type="entry name" value="METALLO-BETA-LACTAMASE DOMAIN-CONTAINING PROTEIN"/>
    <property type="match status" value="1"/>
</dbReference>
<dbReference type="PANTHER" id="PTHR42951">
    <property type="entry name" value="METALLO-BETA-LACTAMASE DOMAIN-CONTAINING"/>
    <property type="match status" value="1"/>
</dbReference>
<proteinExistence type="predicted"/>
<protein>
    <submittedName>
        <fullName evidence="2">Glyoxylase, beta-lactamase superfamily II</fullName>
    </submittedName>
</protein>
<evidence type="ECO:0000313" key="3">
    <source>
        <dbReference type="Proteomes" id="UP000236728"/>
    </source>
</evidence>
<dbReference type="SMART" id="SM00849">
    <property type="entry name" value="Lactamase_B"/>
    <property type="match status" value="1"/>
</dbReference>
<accession>A0A1H5WUL6</accession>
<dbReference type="SUPFAM" id="SSF56281">
    <property type="entry name" value="Metallo-hydrolase/oxidoreductase"/>
    <property type="match status" value="1"/>
</dbReference>
<dbReference type="CDD" id="cd07721">
    <property type="entry name" value="yflN-like_MBL-fold"/>
    <property type="match status" value="1"/>
</dbReference>
<organism evidence="2 3">
    <name type="scientific">Bryocella elongata</name>
    <dbReference type="NCBI Taxonomy" id="863522"/>
    <lineage>
        <taxon>Bacteria</taxon>
        <taxon>Pseudomonadati</taxon>
        <taxon>Acidobacteriota</taxon>
        <taxon>Terriglobia</taxon>
        <taxon>Terriglobales</taxon>
        <taxon>Acidobacteriaceae</taxon>
        <taxon>Bryocella</taxon>
    </lineage>
</organism>
<dbReference type="EMBL" id="FNVA01000002">
    <property type="protein sequence ID" value="SEG03192.1"/>
    <property type="molecule type" value="Genomic_DNA"/>
</dbReference>
<feature type="domain" description="Metallo-beta-lactamase" evidence="1">
    <location>
        <begin position="14"/>
        <end position="217"/>
    </location>
</feature>
<sequence length="240" mass="26252">MSRIVRIPILPFKISNAHLLLGSKGAVLIDAGLPGTVPKIEKALSKNGLSFKDLTAIVITHAHVDHAGGAAELRERSRAPLIAHEDDLPYYKRERPMTFCPTGWAGRVFFRTPLPHEPYTAFEPDILLSNNDTLDLSPYGVTGTVKHTPGHTKGSVSVELEHNQAMVGDLLASGIFIGGLIRTGHAIRPPFEDDPRAVSRELLRLIDAGFDRFHVGHGGALDYREVRRHAEALARTSAVR</sequence>
<name>A0A1H5WUL6_9BACT</name>
<dbReference type="InterPro" id="IPR036866">
    <property type="entry name" value="RibonucZ/Hydroxyglut_hydro"/>
</dbReference>
<dbReference type="RefSeq" id="WP_103932641.1">
    <property type="nucleotide sequence ID" value="NZ_FNVA01000002.1"/>
</dbReference>
<evidence type="ECO:0000313" key="2">
    <source>
        <dbReference type="EMBL" id="SEG03192.1"/>
    </source>
</evidence>
<reference evidence="2 3" key="1">
    <citation type="submission" date="2016-10" db="EMBL/GenBank/DDBJ databases">
        <authorList>
            <person name="de Groot N.N."/>
        </authorList>
    </citation>
    <scope>NUCLEOTIDE SEQUENCE [LARGE SCALE GENOMIC DNA]</scope>
    <source>
        <strain evidence="2 3">DSM 22489</strain>
    </source>
</reference>
<dbReference type="InterPro" id="IPR050855">
    <property type="entry name" value="NDM-1-like"/>
</dbReference>
<dbReference type="Pfam" id="PF00753">
    <property type="entry name" value="Lactamase_B"/>
    <property type="match status" value="1"/>
</dbReference>
<dbReference type="Proteomes" id="UP000236728">
    <property type="component" value="Unassembled WGS sequence"/>
</dbReference>
<evidence type="ECO:0000259" key="1">
    <source>
        <dbReference type="SMART" id="SM00849"/>
    </source>
</evidence>
<keyword evidence="3" id="KW-1185">Reference proteome</keyword>
<dbReference type="AlphaFoldDB" id="A0A1H5WUL6"/>